<proteinExistence type="inferred from homology"/>
<feature type="domain" description="D-galactarate/Altronate dehydratase second" evidence="3">
    <location>
        <begin position="588"/>
        <end position="700"/>
    </location>
</feature>
<dbReference type="GO" id="GO:0016829">
    <property type="term" value="F:lyase activity"/>
    <property type="evidence" value="ECO:0007669"/>
    <property type="project" value="UniProtKB-KW"/>
</dbReference>
<evidence type="ECO:0000259" key="3">
    <source>
        <dbReference type="Pfam" id="PF04295"/>
    </source>
</evidence>
<organism evidence="5 6">
    <name type="scientific">Kribbella italica</name>
    <dbReference type="NCBI Taxonomy" id="1540520"/>
    <lineage>
        <taxon>Bacteria</taxon>
        <taxon>Bacillati</taxon>
        <taxon>Actinomycetota</taxon>
        <taxon>Actinomycetes</taxon>
        <taxon>Propionibacteriales</taxon>
        <taxon>Kribbellaceae</taxon>
        <taxon>Kribbella</taxon>
    </lineage>
</organism>
<gene>
    <name evidence="5" type="ORF">HDA39_005465</name>
</gene>
<dbReference type="Pfam" id="PF04295">
    <property type="entry name" value="GD_AH_second"/>
    <property type="match status" value="2"/>
</dbReference>
<dbReference type="Proteomes" id="UP000549971">
    <property type="component" value="Unassembled WGS sequence"/>
</dbReference>
<sequence length="906" mass="95585">MLRFDEIGVLPEPADNAAICSRRLEAGTVIDFDGTPVTLPHTVLEGHRIVVRPVRAGEAITSWQTPFARALRDLEVGDYVCTPPSLAAVSARGGVEGLPDEPSASNEPLDPYELDENALHFGRQVTSVEQPGTFLGFPRAQGPAGTRNHVVVMATSSRSSGFVTELARRFDGAAAGDGVVPVAHTEGGEEGTPNNLHFLLATLAGFALNPNVGAVLIVDTEEDLVSGQAIREFVEAQGYPSLKVPHAYFTRTGGFEADLTAAGRLIEPWLPVVDAQQRVEVPLADLLIALQCGGSDAFSGISANPLAGNVGAEVIRHGGAAVLAETDELIGAENYVLKNVRDLGTARRFLELVQSFKDRVGWHGHTAEGNPSGGNMYRGLYNIVLKSIGAARKLPREVRLDHVIDYAEPLPGTGYIFMNSPGNDLESVAGQIASGCNLIFFTTGNGSITNFPFVPTLKFVTTTTRYEHLRAEMDVDAGPYLTGTPIDELTTATFDLTVRVASGEPSAGERAGHSQVSIWRNWRQSGPVEGISITTDGRMTRRLEDLPAEDRDALLPGEPLQVVATDRPATPVSLLSVDGRQLPEAVGLILPTSLCSGMISLRLAAQAELERWAGDSVTRMVALPHTEGCGSSGGASEETFARTMLGYLLHPNTRMALLLEHGCEKTHNDYFRSKLVEAGADPSRFGWASIQADGGLDAVGERVREWFGSFDLPAPVEVDGDVGALTVGLEARGPLSDETAEALALIGSEIVGAGGSVVLSSRGGLLENGVFRTAAFGSADEVGSTVAHGQRFAVPGWHVMRMPGTDWMETATGFGAGGVQQILAHVAGGTLSAQRFVPVVEFSSDPETVAKYGDDLDAVAAGDAADQARTGLEAIAAVAGRRQVPKAVASGNVGFQITRGLLGTSM</sequence>
<protein>
    <submittedName>
        <fullName evidence="5">Altronate dehydratase</fullName>
    </submittedName>
</protein>
<evidence type="ECO:0000313" key="6">
    <source>
        <dbReference type="Proteomes" id="UP000549971"/>
    </source>
</evidence>
<feature type="domain" description="D-galactarate/Altronate dehydratase second" evidence="3">
    <location>
        <begin position="136"/>
        <end position="272"/>
    </location>
</feature>
<evidence type="ECO:0000313" key="5">
    <source>
        <dbReference type="EMBL" id="MBB5838731.1"/>
    </source>
</evidence>
<name>A0A7W9JAQ8_9ACTN</name>
<accession>A0A7W9JAQ8</accession>
<dbReference type="RefSeq" id="WP_184799817.1">
    <property type="nucleotide sequence ID" value="NZ_JACHMY010000001.1"/>
</dbReference>
<reference evidence="5 6" key="1">
    <citation type="submission" date="2020-08" db="EMBL/GenBank/DDBJ databases">
        <title>Sequencing the genomes of 1000 actinobacteria strains.</title>
        <authorList>
            <person name="Klenk H.-P."/>
        </authorList>
    </citation>
    <scope>NUCLEOTIDE SEQUENCE [LARGE SCALE GENOMIC DNA]</scope>
    <source>
        <strain evidence="5 6">DSM 28967</strain>
    </source>
</reference>
<dbReference type="AlphaFoldDB" id="A0A7W9JAQ8"/>
<feature type="domain" description="D-galactarate/Altronate dehydratase C-terminal" evidence="4">
    <location>
        <begin position="284"/>
        <end position="522"/>
    </location>
</feature>
<dbReference type="EMBL" id="JACHMY010000001">
    <property type="protein sequence ID" value="MBB5838731.1"/>
    <property type="molecule type" value="Genomic_DNA"/>
</dbReference>
<keyword evidence="6" id="KW-1185">Reference proteome</keyword>
<dbReference type="Gene3D" id="2.30.130.110">
    <property type="match status" value="1"/>
</dbReference>
<evidence type="ECO:0000256" key="1">
    <source>
        <dbReference type="ARBA" id="ARBA00010986"/>
    </source>
</evidence>
<dbReference type="InterPro" id="IPR052172">
    <property type="entry name" value="UxaA_altronate/galactarate_dh"/>
</dbReference>
<keyword evidence="2" id="KW-0456">Lyase</keyword>
<dbReference type="PANTHER" id="PTHR30536:SF5">
    <property type="entry name" value="ALTRONATE DEHYDRATASE"/>
    <property type="match status" value="1"/>
</dbReference>
<comment type="caution">
    <text evidence="5">The sequence shown here is derived from an EMBL/GenBank/DDBJ whole genome shotgun (WGS) entry which is preliminary data.</text>
</comment>
<evidence type="ECO:0000259" key="4">
    <source>
        <dbReference type="Pfam" id="PF20629"/>
    </source>
</evidence>
<evidence type="ECO:0000256" key="2">
    <source>
        <dbReference type="ARBA" id="ARBA00023239"/>
    </source>
</evidence>
<dbReference type="InterPro" id="IPR048332">
    <property type="entry name" value="GD_AH_C"/>
</dbReference>
<dbReference type="PANTHER" id="PTHR30536">
    <property type="entry name" value="ALTRONATE/GALACTARATE DEHYDRATASE"/>
    <property type="match status" value="1"/>
</dbReference>
<comment type="similarity">
    <text evidence="1">Belongs to the UxaA family.</text>
</comment>
<dbReference type="InterPro" id="IPR007392">
    <property type="entry name" value="GD_AH_second"/>
</dbReference>
<dbReference type="Pfam" id="PF20629">
    <property type="entry name" value="GD_AH_C"/>
    <property type="match status" value="1"/>
</dbReference>